<feature type="transmembrane region" description="Helical" evidence="2">
    <location>
        <begin position="258"/>
        <end position="282"/>
    </location>
</feature>
<feature type="region of interest" description="Disordered" evidence="1">
    <location>
        <begin position="404"/>
        <end position="446"/>
    </location>
</feature>
<protein>
    <submittedName>
        <fullName evidence="4">Uncharacterized protein</fullName>
    </submittedName>
</protein>
<proteinExistence type="predicted"/>
<evidence type="ECO:0000256" key="3">
    <source>
        <dbReference type="SAM" id="SignalP"/>
    </source>
</evidence>
<feature type="compositionally biased region" description="Basic and acidic residues" evidence="1">
    <location>
        <begin position="296"/>
        <end position="318"/>
    </location>
</feature>
<keyword evidence="2" id="KW-1133">Transmembrane helix</keyword>
<feature type="compositionally biased region" description="Pro residues" evidence="1">
    <location>
        <begin position="535"/>
        <end position="554"/>
    </location>
</feature>
<gene>
    <name evidence="4" type="ORF">OBBRIDRAFT_805364</name>
</gene>
<keyword evidence="5" id="KW-1185">Reference proteome</keyword>
<name>A0A8E2AXJ1_9APHY</name>
<dbReference type="OrthoDB" id="3266941at2759"/>
<keyword evidence="2" id="KW-0812">Transmembrane</keyword>
<feature type="region of interest" description="Disordered" evidence="1">
    <location>
        <begin position="231"/>
        <end position="251"/>
    </location>
</feature>
<keyword evidence="3" id="KW-0732">Signal</keyword>
<feature type="region of interest" description="Disordered" evidence="1">
    <location>
        <begin position="292"/>
        <end position="343"/>
    </location>
</feature>
<feature type="region of interest" description="Disordered" evidence="1">
    <location>
        <begin position="525"/>
        <end position="609"/>
    </location>
</feature>
<dbReference type="Proteomes" id="UP000250043">
    <property type="component" value="Unassembled WGS sequence"/>
</dbReference>
<feature type="compositionally biased region" description="Polar residues" evidence="1">
    <location>
        <begin position="557"/>
        <end position="573"/>
    </location>
</feature>
<dbReference type="EMBL" id="KV722452">
    <property type="protein sequence ID" value="OCH88462.1"/>
    <property type="molecule type" value="Genomic_DNA"/>
</dbReference>
<evidence type="ECO:0000313" key="4">
    <source>
        <dbReference type="EMBL" id="OCH88462.1"/>
    </source>
</evidence>
<evidence type="ECO:0000256" key="2">
    <source>
        <dbReference type="SAM" id="Phobius"/>
    </source>
</evidence>
<keyword evidence="2" id="KW-0472">Membrane</keyword>
<evidence type="ECO:0000256" key="1">
    <source>
        <dbReference type="SAM" id="MobiDB-lite"/>
    </source>
</evidence>
<accession>A0A8E2AXJ1</accession>
<sequence>MFSAFLSLFFALVVLGLAPQAAVAHFQSIYFSPVQQCGNFSIQFSGGKAPAALPLTLTVVPFNLTPVSVILPPSAWNQSTETGEAITFLPLSAGTQFVASLDDAEGFGAAPVSDVIVIDPSDDTSCLPTSPSSPGRYALEGTLSQCLTFNITFDPDTVSAPTMVRGFTPLGPSFFVNQSTSDPLTGTATYVMDAQRDTEVVLMLSDGQGYAADTPLLSIGGDSTSSDGCIPKFSPSGTVTKSRDANGASSGGLSRTTIIIVAAISSVVFVCVVLALALWFFCLRKKAQQKRRAGRLRKEDRGAFTSRDALEKPARPPRDGGQTTAPRRASHADSIRTFGTPFARDPPYTTAAWTVSPATTQGFTAVSPTVQIDRKLDARSSSILSVVDIPVPLASPFPTGIFPPPSPYSPDGVPSPYNSEPMPARTHAMPAPSPSQTRPSSYGSTTSITSSAINQVLGLGASLPRSYMSGSSVSFGDIEHMLDMATMFTAPGNLDAGALPRPPPVALNPEVRRNSAYFAGTESVRLSRAATEASSPPPPQSASRPPRPYDPPATPYSVQRSASTSKSSLSVMTYRQPPQAGIPHSPLTPLPRPSQDEGPEPAETRDARISIASVAESSATRFSTGTLNAFQLLRPPGSRRESPV</sequence>
<dbReference type="AlphaFoldDB" id="A0A8E2AXJ1"/>
<reference evidence="4 5" key="1">
    <citation type="submission" date="2016-07" db="EMBL/GenBank/DDBJ databases">
        <title>Draft genome of the white-rot fungus Obba rivulosa 3A-2.</title>
        <authorList>
            <consortium name="DOE Joint Genome Institute"/>
            <person name="Miettinen O."/>
            <person name="Riley R."/>
            <person name="Acob R."/>
            <person name="Barry K."/>
            <person name="Cullen D."/>
            <person name="De Vries R."/>
            <person name="Hainaut M."/>
            <person name="Hatakka A."/>
            <person name="Henrissat B."/>
            <person name="Hilden K."/>
            <person name="Kuo R."/>
            <person name="Labutti K."/>
            <person name="Lipzen A."/>
            <person name="Makela M.R."/>
            <person name="Sandor L."/>
            <person name="Spatafora J.W."/>
            <person name="Grigoriev I.V."/>
            <person name="Hibbett D.S."/>
        </authorList>
    </citation>
    <scope>NUCLEOTIDE SEQUENCE [LARGE SCALE GENOMIC DNA]</scope>
    <source>
        <strain evidence="4 5">3A-2</strain>
    </source>
</reference>
<organism evidence="4 5">
    <name type="scientific">Obba rivulosa</name>
    <dbReference type="NCBI Taxonomy" id="1052685"/>
    <lineage>
        <taxon>Eukaryota</taxon>
        <taxon>Fungi</taxon>
        <taxon>Dikarya</taxon>
        <taxon>Basidiomycota</taxon>
        <taxon>Agaricomycotina</taxon>
        <taxon>Agaricomycetes</taxon>
        <taxon>Polyporales</taxon>
        <taxon>Gelatoporiaceae</taxon>
        <taxon>Obba</taxon>
    </lineage>
</organism>
<feature type="signal peptide" evidence="3">
    <location>
        <begin position="1"/>
        <end position="24"/>
    </location>
</feature>
<feature type="chain" id="PRO_5034046799" evidence="3">
    <location>
        <begin position="25"/>
        <end position="644"/>
    </location>
</feature>
<evidence type="ECO:0000313" key="5">
    <source>
        <dbReference type="Proteomes" id="UP000250043"/>
    </source>
</evidence>